<dbReference type="GO" id="GO:0006281">
    <property type="term" value="P:DNA repair"/>
    <property type="evidence" value="ECO:0007669"/>
    <property type="project" value="UniProtKB-KW"/>
</dbReference>
<dbReference type="GO" id="GO:0005524">
    <property type="term" value="F:ATP binding"/>
    <property type="evidence" value="ECO:0007669"/>
    <property type="project" value="UniProtKB-KW"/>
</dbReference>
<keyword evidence="9" id="KW-0175">Coiled coil</keyword>
<evidence type="ECO:0000256" key="4">
    <source>
        <dbReference type="ARBA" id="ARBA00022741"/>
    </source>
</evidence>
<dbReference type="Pfam" id="PF02463">
    <property type="entry name" value="SMC_N"/>
    <property type="match status" value="1"/>
</dbReference>
<proteinExistence type="inferred from homology"/>
<evidence type="ECO:0000313" key="14">
    <source>
        <dbReference type="EMBL" id="CAB4945294.1"/>
    </source>
</evidence>
<accession>A0A6J6A924</accession>
<organism evidence="12">
    <name type="scientific">freshwater metagenome</name>
    <dbReference type="NCBI Taxonomy" id="449393"/>
    <lineage>
        <taxon>unclassified sequences</taxon>
        <taxon>metagenomes</taxon>
        <taxon>ecological metagenomes</taxon>
    </lineage>
</organism>
<feature type="compositionally biased region" description="Basic and acidic residues" evidence="10">
    <location>
        <begin position="511"/>
        <end position="529"/>
    </location>
</feature>
<evidence type="ECO:0000256" key="6">
    <source>
        <dbReference type="ARBA" id="ARBA00022840"/>
    </source>
</evidence>
<dbReference type="AlphaFoldDB" id="A0A6J6A924"/>
<gene>
    <name evidence="13" type="ORF">UFOPK2656_02592</name>
    <name evidence="14" type="ORF">UFOPK3651_02473</name>
    <name evidence="12" type="ORF">UFOPK4189_02461</name>
</gene>
<comment type="similarity">
    <text evidence="2">Belongs to the RecN family.</text>
</comment>
<evidence type="ECO:0000256" key="9">
    <source>
        <dbReference type="SAM" id="Coils"/>
    </source>
</evidence>
<evidence type="ECO:0000256" key="2">
    <source>
        <dbReference type="ARBA" id="ARBA00009441"/>
    </source>
</evidence>
<evidence type="ECO:0000313" key="13">
    <source>
        <dbReference type="EMBL" id="CAB4736646.1"/>
    </source>
</evidence>
<dbReference type="EMBL" id="CAESGF010000017">
    <property type="protein sequence ID" value="CAB4364702.1"/>
    <property type="molecule type" value="Genomic_DNA"/>
</dbReference>
<dbReference type="SUPFAM" id="SSF52540">
    <property type="entry name" value="P-loop containing nucleoside triphosphate hydrolases"/>
    <property type="match status" value="1"/>
</dbReference>
<comment type="function">
    <text evidence="1">May be involved in recombinational repair of damaged DNA.</text>
</comment>
<evidence type="ECO:0000256" key="1">
    <source>
        <dbReference type="ARBA" id="ARBA00003618"/>
    </source>
</evidence>
<feature type="domain" description="RecF/RecN/SMC N-terminal" evidence="11">
    <location>
        <begin position="15"/>
        <end position="479"/>
    </location>
</feature>
<evidence type="ECO:0000256" key="7">
    <source>
        <dbReference type="ARBA" id="ARBA00023204"/>
    </source>
</evidence>
<dbReference type="InterPro" id="IPR003395">
    <property type="entry name" value="RecF/RecN/SMC_N"/>
</dbReference>
<evidence type="ECO:0000313" key="12">
    <source>
        <dbReference type="EMBL" id="CAB4364702.1"/>
    </source>
</evidence>
<dbReference type="InterPro" id="IPR004604">
    <property type="entry name" value="DNA_recomb/repair_RecN"/>
</dbReference>
<keyword evidence="7" id="KW-0234">DNA repair</keyword>
<dbReference type="Gene3D" id="3.40.50.300">
    <property type="entry name" value="P-loop containing nucleotide triphosphate hydrolases"/>
    <property type="match status" value="2"/>
</dbReference>
<dbReference type="EMBL" id="CAFBMT010000016">
    <property type="protein sequence ID" value="CAB4945294.1"/>
    <property type="molecule type" value="Genomic_DNA"/>
</dbReference>
<dbReference type="GO" id="GO:0043590">
    <property type="term" value="C:bacterial nucleoid"/>
    <property type="evidence" value="ECO:0007669"/>
    <property type="project" value="TreeGrafter"/>
</dbReference>
<dbReference type="PANTHER" id="PTHR11059:SF0">
    <property type="entry name" value="DNA REPAIR PROTEIN RECN"/>
    <property type="match status" value="1"/>
</dbReference>
<evidence type="ECO:0000259" key="11">
    <source>
        <dbReference type="Pfam" id="PF02463"/>
    </source>
</evidence>
<dbReference type="PANTHER" id="PTHR11059">
    <property type="entry name" value="DNA REPAIR PROTEIN RECN"/>
    <property type="match status" value="1"/>
</dbReference>
<keyword evidence="6" id="KW-0067">ATP-binding</keyword>
<sequence length="529" mass="56134">MLLELHIESLGVIEHLDLVLGAGLTALTGETGAGKTMLVEAISLLVGGRADATMVRPGAAEARVEGRFVVADEEYIVARVIPADGRSRAYVNGRLATVGNLVDLGQRCVDIHGQHSHQSLLSAPDQREALDRFCRTDLQPLRAARAHLTELAAALAALGGDSRSRVREVDLLRFQVQELQSAAITGAEEDRQLDAELDVLAGALEHREAGMIAVAALADDDGGLDAVGIALRALAGRAPFADLEGRLHALSAEMSDVVAELRTRADGIEEDPERLAAVRDRLQLLRDLRRKYGETLLDVLAFQDEVETRLAELEGYELRVEQLEHERALAETEERRAAAAVAATRRGGAGALAAAVQEHLRALAMPHASVAVTVGDHDPGDEVAFLLAANPGSPLLPLARVASGGELARSMLALRLVLTEAPDTLVFDEVDAGIGGSAAVAVGSKLAQLGTRHQVLVVTHLAQVAAFADCHIVVSKQVRGELTVAAASAVSGDDRVEEVARMLSGDQLGESARRHAADLLERRPERSRP</sequence>
<dbReference type="EMBL" id="CAEZYF010000020">
    <property type="protein sequence ID" value="CAB4736646.1"/>
    <property type="molecule type" value="Genomic_DNA"/>
</dbReference>
<evidence type="ECO:0000256" key="8">
    <source>
        <dbReference type="ARBA" id="ARBA00033408"/>
    </source>
</evidence>
<name>A0A6J6A924_9ZZZZ</name>
<dbReference type="CDD" id="cd03241">
    <property type="entry name" value="ABC_RecN"/>
    <property type="match status" value="2"/>
</dbReference>
<reference evidence="12" key="1">
    <citation type="submission" date="2020-05" db="EMBL/GenBank/DDBJ databases">
        <authorList>
            <person name="Chiriac C."/>
            <person name="Salcher M."/>
            <person name="Ghai R."/>
            <person name="Kavagutti S V."/>
        </authorList>
    </citation>
    <scope>NUCLEOTIDE SEQUENCE</scope>
</reference>
<evidence type="ECO:0000256" key="3">
    <source>
        <dbReference type="ARBA" id="ARBA00021315"/>
    </source>
</evidence>
<feature type="region of interest" description="Disordered" evidence="10">
    <location>
        <begin position="507"/>
        <end position="529"/>
    </location>
</feature>
<evidence type="ECO:0000256" key="10">
    <source>
        <dbReference type="SAM" id="MobiDB-lite"/>
    </source>
</evidence>
<dbReference type="NCBIfam" id="TIGR00634">
    <property type="entry name" value="recN"/>
    <property type="match status" value="1"/>
</dbReference>
<evidence type="ECO:0000256" key="5">
    <source>
        <dbReference type="ARBA" id="ARBA00022763"/>
    </source>
</evidence>
<feature type="coiled-coil region" evidence="9">
    <location>
        <begin position="306"/>
        <end position="340"/>
    </location>
</feature>
<keyword evidence="4" id="KW-0547">Nucleotide-binding</keyword>
<dbReference type="InterPro" id="IPR027417">
    <property type="entry name" value="P-loop_NTPase"/>
</dbReference>
<dbReference type="GO" id="GO:0006310">
    <property type="term" value="P:DNA recombination"/>
    <property type="evidence" value="ECO:0007669"/>
    <property type="project" value="InterPro"/>
</dbReference>
<dbReference type="PIRSF" id="PIRSF003128">
    <property type="entry name" value="RecN"/>
    <property type="match status" value="1"/>
</dbReference>
<dbReference type="GO" id="GO:0009432">
    <property type="term" value="P:SOS response"/>
    <property type="evidence" value="ECO:0007669"/>
    <property type="project" value="TreeGrafter"/>
</dbReference>
<keyword evidence="5" id="KW-0227">DNA damage</keyword>
<protein>
    <recommendedName>
        <fullName evidence="3">DNA repair protein RecN</fullName>
    </recommendedName>
    <alternativeName>
        <fullName evidence="8">Recombination protein N</fullName>
    </alternativeName>
</protein>